<dbReference type="SUPFAM" id="SSF52540">
    <property type="entry name" value="P-loop containing nucleoside triphosphate hydrolases"/>
    <property type="match status" value="1"/>
</dbReference>
<dbReference type="InterPro" id="IPR027417">
    <property type="entry name" value="P-loop_NTPase"/>
</dbReference>
<organism evidence="1 2">
    <name type="scientific">Mesoterricola sediminis</name>
    <dbReference type="NCBI Taxonomy" id="2927980"/>
    <lineage>
        <taxon>Bacteria</taxon>
        <taxon>Pseudomonadati</taxon>
        <taxon>Acidobacteriota</taxon>
        <taxon>Holophagae</taxon>
        <taxon>Holophagales</taxon>
        <taxon>Holophagaceae</taxon>
        <taxon>Mesoterricola</taxon>
    </lineage>
</organism>
<dbReference type="Gene3D" id="3.40.50.300">
    <property type="entry name" value="P-loop containing nucleotide triphosphate hydrolases"/>
    <property type="match status" value="1"/>
</dbReference>
<protein>
    <submittedName>
        <fullName evidence="1">Uncharacterized protein</fullName>
    </submittedName>
</protein>
<evidence type="ECO:0000313" key="1">
    <source>
        <dbReference type="EMBL" id="BDU78150.1"/>
    </source>
</evidence>
<gene>
    <name evidence="1" type="ORF">METESE_31080</name>
</gene>
<name>A0AA48H195_9BACT</name>
<sequence>MNHPYQVMGTTVPKMLGRRRLIEQIERHVSKPSPDHVQIVGPRLYGKSVLLADLAGRHKTGKTQYATAAYVDLRHAPPADDANFRRRFAETVKVALAPVFPEVAEFIDLADGGLHELLDLAFQELEQRQARMLVVLDGFDHVLSGAGITRTLWDQLRSLAQKSSLRLVTGSRQPLRELCRTEESRTSDFWEIFYDAPILIGPFIEDDWDDLLAPLIANGVAVDSSARKELMNWSGGVPVLAAALLERIAETAQSGQAVTKNNVDIIATRMLEQPPAHLEQLWDDCSVELRGDIAAVSESEGIALSELSAPRQRALEGRGYGLPSGNKIRSACRLMAKYSLEQGPVVADLKRLFGAMTDYMANVEGFLELRVGHLASQGADQQLVTYLKHSIRDVATSPEMSLVAIRSLVQRALQLIWAKELDSSRTFPDDWIMEWQYGGATPRWLDDRKRLPSGDGEQMHALDLLTGKKIGPRLIDRKAKALTRSTFLLLDNLRSIGDFGQHLKDYPECPPTTSFAVAVIGIAIECVSALTRDLA</sequence>
<accession>A0AA48H195</accession>
<reference evidence="1" key="1">
    <citation type="journal article" date="2023" name="Int. J. Syst. Evol. Microbiol.">
        <title>Mesoterricola silvestris gen. nov., sp. nov., Mesoterricola sediminis sp. nov., Geothrix oryzae sp. nov., Geothrix edaphica sp. nov., Geothrix rubra sp. nov., and Geothrix limicola sp. nov., six novel members of Acidobacteriota isolated from soils.</title>
        <authorList>
            <person name="Itoh H."/>
            <person name="Sugisawa Y."/>
            <person name="Mise K."/>
            <person name="Xu Z."/>
            <person name="Kuniyasu M."/>
            <person name="Ushijima N."/>
            <person name="Kawano K."/>
            <person name="Kobayashi E."/>
            <person name="Shiratori Y."/>
            <person name="Masuda Y."/>
            <person name="Senoo K."/>
        </authorList>
    </citation>
    <scope>NUCLEOTIDE SEQUENCE</scope>
    <source>
        <strain evidence="1">W786</strain>
    </source>
</reference>
<dbReference type="Proteomes" id="UP001228113">
    <property type="component" value="Chromosome"/>
</dbReference>
<proteinExistence type="predicted"/>
<keyword evidence="2" id="KW-1185">Reference proteome</keyword>
<dbReference type="EMBL" id="AP027081">
    <property type="protein sequence ID" value="BDU78150.1"/>
    <property type="molecule type" value="Genomic_DNA"/>
</dbReference>
<evidence type="ECO:0000313" key="2">
    <source>
        <dbReference type="Proteomes" id="UP001228113"/>
    </source>
</evidence>
<dbReference type="KEGG" id="msea:METESE_31080"/>
<dbReference type="AlphaFoldDB" id="A0AA48H195"/>
<dbReference type="RefSeq" id="WP_316410591.1">
    <property type="nucleotide sequence ID" value="NZ_AP027081.1"/>
</dbReference>